<evidence type="ECO:0000256" key="9">
    <source>
        <dbReference type="SAM" id="SignalP"/>
    </source>
</evidence>
<feature type="region of interest" description="Disordered" evidence="8">
    <location>
        <begin position="84"/>
        <end position="127"/>
    </location>
</feature>
<evidence type="ECO:0000256" key="8">
    <source>
        <dbReference type="SAM" id="MobiDB-lite"/>
    </source>
</evidence>
<feature type="chain" id="PRO_5030924048" evidence="9">
    <location>
        <begin position="31"/>
        <end position="260"/>
    </location>
</feature>
<dbReference type="AlphaFoldDB" id="A0A7M2T3I3"/>
<feature type="domain" description="Chaplin" evidence="10">
    <location>
        <begin position="131"/>
        <end position="171"/>
    </location>
</feature>
<protein>
    <submittedName>
        <fullName evidence="11">DUF320 domain-containing protein</fullName>
    </submittedName>
</protein>
<evidence type="ECO:0000259" key="10">
    <source>
        <dbReference type="PROSITE" id="PS51884"/>
    </source>
</evidence>
<evidence type="ECO:0000256" key="1">
    <source>
        <dbReference type="ARBA" id="ARBA00004191"/>
    </source>
</evidence>
<evidence type="ECO:0000256" key="6">
    <source>
        <dbReference type="ARBA" id="ARBA00023087"/>
    </source>
</evidence>
<evidence type="ECO:0000256" key="4">
    <source>
        <dbReference type="ARBA" id="ARBA00022729"/>
    </source>
</evidence>
<evidence type="ECO:0000256" key="3">
    <source>
        <dbReference type="ARBA" id="ARBA00022525"/>
    </source>
</evidence>
<keyword evidence="5" id="KW-0130">Cell adhesion</keyword>
<proteinExistence type="predicted"/>
<feature type="compositionally biased region" description="Low complexity" evidence="8">
    <location>
        <begin position="98"/>
        <end position="126"/>
    </location>
</feature>
<feature type="domain" description="Chaplin" evidence="10">
    <location>
        <begin position="43"/>
        <end position="83"/>
    </location>
</feature>
<dbReference type="PROSITE" id="PS51884">
    <property type="entry name" value="CHAPLIN"/>
    <property type="match status" value="2"/>
</dbReference>
<sequence>MRRATRNGVIAVVAASGAMVMALPVSAALAADGAGADGTTVGSPGLASGNTIQIPVDVPVNVCGNTVDVVGLLNPAAGNTCANKGAAKAGGVKDDDSSAQSGGSAAGGSTEATGGSATSGGASAEALTSDSPGLIAGNGIQLPVDLPVNVSGNSVNVAGLGNPVFGNESVNGPGTETLQPPSTPAANTPAPKPPVTDTPAPKPQAPESPTISRSQPSPHLGTPTLAHTGADLTATAVAGSAALLVTGATLYRRYRPGRNH</sequence>
<feature type="compositionally biased region" description="Pro residues" evidence="8">
    <location>
        <begin position="190"/>
        <end position="206"/>
    </location>
</feature>
<organism evidence="11 12">
    <name type="scientific">Streptomyces chromofuscus</name>
    <dbReference type="NCBI Taxonomy" id="42881"/>
    <lineage>
        <taxon>Bacteria</taxon>
        <taxon>Bacillati</taxon>
        <taxon>Actinomycetota</taxon>
        <taxon>Actinomycetes</taxon>
        <taxon>Kitasatosporales</taxon>
        <taxon>Streptomycetaceae</taxon>
        <taxon>Streptomyces</taxon>
    </lineage>
</organism>
<dbReference type="Pfam" id="PF03777">
    <property type="entry name" value="ChpA-C"/>
    <property type="match status" value="2"/>
</dbReference>
<accession>A0A7M2T3I3</accession>
<keyword evidence="2" id="KW-0134">Cell wall</keyword>
<feature type="region of interest" description="Disordered" evidence="8">
    <location>
        <begin position="166"/>
        <end position="226"/>
    </location>
</feature>
<feature type="compositionally biased region" description="Polar residues" evidence="8">
    <location>
        <begin position="207"/>
        <end position="217"/>
    </location>
</feature>
<dbReference type="Proteomes" id="UP000594008">
    <property type="component" value="Chromosome"/>
</dbReference>
<reference evidence="11 12" key="1">
    <citation type="submission" date="2020-10" db="EMBL/GenBank/DDBJ databases">
        <title>Streptomyces chromofuscus complate genome analysis.</title>
        <authorList>
            <person name="Anwar N."/>
        </authorList>
    </citation>
    <scope>NUCLEOTIDE SEQUENCE [LARGE SCALE GENOMIC DNA]</scope>
    <source>
        <strain evidence="11 12">DSM 40273</strain>
    </source>
</reference>
<evidence type="ECO:0000313" key="11">
    <source>
        <dbReference type="EMBL" id="QOV42739.1"/>
    </source>
</evidence>
<gene>
    <name evidence="11" type="ORF">IPT68_23425</name>
</gene>
<dbReference type="GO" id="GO:0007155">
    <property type="term" value="P:cell adhesion"/>
    <property type="evidence" value="ECO:0007669"/>
    <property type="project" value="UniProtKB-KW"/>
</dbReference>
<evidence type="ECO:0000256" key="7">
    <source>
        <dbReference type="PROSITE-ProRule" id="PRU01232"/>
    </source>
</evidence>
<keyword evidence="4 9" id="KW-0732">Signal</keyword>
<comment type="subcellular location">
    <subcellularLocation>
        <location evidence="1">Secreted</location>
        <location evidence="1">Cell wall</location>
    </subcellularLocation>
</comment>
<evidence type="ECO:0000256" key="2">
    <source>
        <dbReference type="ARBA" id="ARBA00022512"/>
    </source>
</evidence>
<feature type="signal peptide" evidence="9">
    <location>
        <begin position="1"/>
        <end position="30"/>
    </location>
</feature>
<feature type="compositionally biased region" description="Polar residues" evidence="8">
    <location>
        <begin position="168"/>
        <end position="179"/>
    </location>
</feature>
<dbReference type="InterPro" id="IPR005528">
    <property type="entry name" value="ChpA-H"/>
</dbReference>
<keyword evidence="12" id="KW-1185">Reference proteome</keyword>
<evidence type="ECO:0000313" key="12">
    <source>
        <dbReference type="Proteomes" id="UP000594008"/>
    </source>
</evidence>
<dbReference type="KEGG" id="schf:IPT68_23425"/>
<keyword evidence="3" id="KW-0964">Secreted</keyword>
<evidence type="ECO:0000256" key="5">
    <source>
        <dbReference type="ARBA" id="ARBA00022889"/>
    </source>
</evidence>
<dbReference type="EMBL" id="CP063374">
    <property type="protein sequence ID" value="QOV42739.1"/>
    <property type="molecule type" value="Genomic_DNA"/>
</dbReference>
<keyword evidence="6 7" id="KW-0034">Amyloid</keyword>
<name>A0A7M2T3I3_STRCW</name>